<dbReference type="InterPro" id="IPR018060">
    <property type="entry name" value="HTH_AraC"/>
</dbReference>
<sequence length="263" mass="28507">MTSPPRTRMDQVTAAIDVVKRDLTRPSSLDSLARTVPFSRFHFHRVFRDVTGMTPARFLAASRMAEARRLLLHSFLTVAAISTTVGYTSVGTFTTQFTRLVGTPPEQFRRVVRAVRDAERTLAGGSVRPPAPRPSAGLWLRPDPYAPGDLLVVGWRPVGRGGESESCLVARPGPVGVDIPRDGREYHVRVLLLAAAHATAALVDERPDAYRVGTVVVPAGQRAGTVPIPMRRPRPADPPLLSAEPFAWLLAALRAPGTGEACR</sequence>
<dbReference type="RefSeq" id="WP_145772535.1">
    <property type="nucleotide sequence ID" value="NZ_BAAATQ010000054.1"/>
</dbReference>
<keyword evidence="4" id="KW-0472">Membrane</keyword>
<dbReference type="Pfam" id="PF12833">
    <property type="entry name" value="HTH_18"/>
    <property type="match status" value="1"/>
</dbReference>
<evidence type="ECO:0000313" key="6">
    <source>
        <dbReference type="EMBL" id="TWH65132.1"/>
    </source>
</evidence>
<evidence type="ECO:0000259" key="5">
    <source>
        <dbReference type="PROSITE" id="PS01124"/>
    </source>
</evidence>
<dbReference type="PROSITE" id="PS00041">
    <property type="entry name" value="HTH_ARAC_FAMILY_1"/>
    <property type="match status" value="1"/>
</dbReference>
<evidence type="ECO:0000256" key="3">
    <source>
        <dbReference type="ARBA" id="ARBA00023163"/>
    </source>
</evidence>
<dbReference type="Proteomes" id="UP000319825">
    <property type="component" value="Unassembled WGS sequence"/>
</dbReference>
<dbReference type="InterPro" id="IPR018062">
    <property type="entry name" value="HTH_AraC-typ_CS"/>
</dbReference>
<protein>
    <submittedName>
        <fullName evidence="6">AraC-like DNA-binding protein</fullName>
    </submittedName>
</protein>
<dbReference type="SMART" id="SM00342">
    <property type="entry name" value="HTH_ARAC"/>
    <property type="match status" value="1"/>
</dbReference>
<keyword evidence="4" id="KW-0812">Transmembrane</keyword>
<dbReference type="EMBL" id="VLKE01000001">
    <property type="protein sequence ID" value="TWH65132.1"/>
    <property type="molecule type" value="Genomic_DNA"/>
</dbReference>
<evidence type="ECO:0000313" key="7">
    <source>
        <dbReference type="Proteomes" id="UP000319825"/>
    </source>
</evidence>
<proteinExistence type="predicted"/>
<keyword evidence="7" id="KW-1185">Reference proteome</keyword>
<keyword evidence="1" id="KW-0805">Transcription regulation</keyword>
<dbReference type="GO" id="GO:0043565">
    <property type="term" value="F:sequence-specific DNA binding"/>
    <property type="evidence" value="ECO:0007669"/>
    <property type="project" value="InterPro"/>
</dbReference>
<dbReference type="GO" id="GO:0003700">
    <property type="term" value="F:DNA-binding transcription factor activity"/>
    <property type="evidence" value="ECO:0007669"/>
    <property type="project" value="InterPro"/>
</dbReference>
<dbReference type="SUPFAM" id="SSF46689">
    <property type="entry name" value="Homeodomain-like"/>
    <property type="match status" value="2"/>
</dbReference>
<dbReference type="AlphaFoldDB" id="A0A562I2F4"/>
<dbReference type="PROSITE" id="PS01124">
    <property type="entry name" value="HTH_ARAC_FAMILY_2"/>
    <property type="match status" value="1"/>
</dbReference>
<evidence type="ECO:0000256" key="2">
    <source>
        <dbReference type="ARBA" id="ARBA00023125"/>
    </source>
</evidence>
<keyword evidence="3" id="KW-0804">Transcription</keyword>
<dbReference type="InterPro" id="IPR009057">
    <property type="entry name" value="Homeodomain-like_sf"/>
</dbReference>
<name>A0A562I2F4_MICOL</name>
<accession>A0A562I2F4</accession>
<gene>
    <name evidence="6" type="ORF">JD77_00067</name>
</gene>
<comment type="caution">
    <text evidence="6">The sequence shown here is derived from an EMBL/GenBank/DDBJ whole genome shotgun (WGS) entry which is preliminary data.</text>
</comment>
<evidence type="ECO:0000256" key="1">
    <source>
        <dbReference type="ARBA" id="ARBA00023015"/>
    </source>
</evidence>
<dbReference type="OrthoDB" id="9816011at2"/>
<dbReference type="InterPro" id="IPR050204">
    <property type="entry name" value="AraC_XylS_family_regulators"/>
</dbReference>
<feature type="transmembrane region" description="Helical" evidence="4">
    <location>
        <begin position="70"/>
        <end position="90"/>
    </location>
</feature>
<keyword evidence="4" id="KW-1133">Transmembrane helix</keyword>
<keyword evidence="2 6" id="KW-0238">DNA-binding</keyword>
<evidence type="ECO:0000256" key="4">
    <source>
        <dbReference type="SAM" id="Phobius"/>
    </source>
</evidence>
<dbReference type="Gene3D" id="1.10.10.60">
    <property type="entry name" value="Homeodomain-like"/>
    <property type="match status" value="2"/>
</dbReference>
<reference evidence="6 7" key="1">
    <citation type="submission" date="2019-07" db="EMBL/GenBank/DDBJ databases">
        <title>R&amp;d 2014.</title>
        <authorList>
            <person name="Klenk H.-P."/>
        </authorList>
    </citation>
    <scope>NUCLEOTIDE SEQUENCE [LARGE SCALE GENOMIC DNA]</scope>
    <source>
        <strain evidence="6 7">DSM 43868</strain>
    </source>
</reference>
<organism evidence="6 7">
    <name type="scientific">Micromonospora olivasterospora</name>
    <dbReference type="NCBI Taxonomy" id="1880"/>
    <lineage>
        <taxon>Bacteria</taxon>
        <taxon>Bacillati</taxon>
        <taxon>Actinomycetota</taxon>
        <taxon>Actinomycetes</taxon>
        <taxon>Micromonosporales</taxon>
        <taxon>Micromonosporaceae</taxon>
        <taxon>Micromonospora</taxon>
    </lineage>
</organism>
<feature type="domain" description="HTH araC/xylS-type" evidence="5">
    <location>
        <begin position="13"/>
        <end position="111"/>
    </location>
</feature>
<dbReference type="PANTHER" id="PTHR46796">
    <property type="entry name" value="HTH-TYPE TRANSCRIPTIONAL ACTIVATOR RHAS-RELATED"/>
    <property type="match status" value="1"/>
</dbReference>